<reference evidence="4" key="2">
    <citation type="journal article" date="2023" name="IMA Fungus">
        <title>Comparative genomic study of the Penicillium genus elucidates a diverse pangenome and 15 lateral gene transfer events.</title>
        <authorList>
            <person name="Petersen C."/>
            <person name="Sorensen T."/>
            <person name="Nielsen M.R."/>
            <person name="Sondergaard T.E."/>
            <person name="Sorensen J.L."/>
            <person name="Fitzpatrick D.A."/>
            <person name="Frisvad J.C."/>
            <person name="Nielsen K.L."/>
        </authorList>
    </citation>
    <scope>NUCLEOTIDE SEQUENCE</scope>
    <source>
        <strain evidence="4">IBT 23319</strain>
    </source>
</reference>
<accession>A0A9W9NB96</accession>
<name>A0A9W9NB96_PENCI</name>
<comment type="caution">
    <text evidence="4">The sequence shown here is derived from an EMBL/GenBank/DDBJ whole genome shotgun (WGS) entry which is preliminary data.</text>
</comment>
<feature type="signal peptide" evidence="3">
    <location>
        <begin position="1"/>
        <end position="18"/>
    </location>
</feature>
<keyword evidence="2" id="KW-0843">Virulence</keyword>
<dbReference type="AlphaFoldDB" id="A0A9W9NB96"/>
<keyword evidence="5" id="KW-1185">Reference proteome</keyword>
<keyword evidence="3" id="KW-0732">Signal</keyword>
<evidence type="ECO:0000313" key="5">
    <source>
        <dbReference type="Proteomes" id="UP001147733"/>
    </source>
</evidence>
<dbReference type="RefSeq" id="XP_056494969.1">
    <property type="nucleotide sequence ID" value="XM_056650460.1"/>
</dbReference>
<dbReference type="InterPro" id="IPR008701">
    <property type="entry name" value="NPP1"/>
</dbReference>
<evidence type="ECO:0000256" key="1">
    <source>
        <dbReference type="ARBA" id="ARBA00009520"/>
    </source>
</evidence>
<evidence type="ECO:0000313" key="4">
    <source>
        <dbReference type="EMBL" id="KAJ5216690.1"/>
    </source>
</evidence>
<protein>
    <recommendedName>
        <fullName evidence="6">Necrosis inducing protein</fullName>
    </recommendedName>
</protein>
<gene>
    <name evidence="4" type="ORF">N7469_011555</name>
</gene>
<evidence type="ECO:0000256" key="2">
    <source>
        <dbReference type="ARBA" id="ARBA00023026"/>
    </source>
</evidence>
<dbReference type="OrthoDB" id="89086at2759"/>
<dbReference type="GeneID" id="81389627"/>
<comment type="similarity">
    <text evidence="1">Belongs to the Necrosis inducing protein (NPP1) family.</text>
</comment>
<dbReference type="PANTHER" id="PTHR33657">
    <property type="entry name" value="DOMAIN PROTEIN, PUTATIVE (AFU_ORTHOLOGUE AFUA_5G00600)-RELATED"/>
    <property type="match status" value="1"/>
</dbReference>
<dbReference type="Pfam" id="PF05630">
    <property type="entry name" value="NPP1"/>
    <property type="match status" value="1"/>
</dbReference>
<dbReference type="EMBL" id="JAPQKT010000011">
    <property type="protein sequence ID" value="KAJ5216690.1"/>
    <property type="molecule type" value="Genomic_DNA"/>
</dbReference>
<feature type="chain" id="PRO_5040976107" description="Necrosis inducing protein" evidence="3">
    <location>
        <begin position="19"/>
        <end position="253"/>
    </location>
</feature>
<organism evidence="4 5">
    <name type="scientific">Penicillium citrinum</name>
    <dbReference type="NCBI Taxonomy" id="5077"/>
    <lineage>
        <taxon>Eukaryota</taxon>
        <taxon>Fungi</taxon>
        <taxon>Dikarya</taxon>
        <taxon>Ascomycota</taxon>
        <taxon>Pezizomycotina</taxon>
        <taxon>Eurotiomycetes</taxon>
        <taxon>Eurotiomycetidae</taxon>
        <taxon>Eurotiales</taxon>
        <taxon>Aspergillaceae</taxon>
        <taxon>Penicillium</taxon>
    </lineage>
</organism>
<evidence type="ECO:0008006" key="6">
    <source>
        <dbReference type="Google" id="ProtNLM"/>
    </source>
</evidence>
<dbReference type="PANTHER" id="PTHR33657:SF8">
    <property type="entry name" value="DOMAIN PROTEIN, PUTATIVE (AFU_ORTHOLOGUE AFUA_5G00600)-RELATED"/>
    <property type="match status" value="1"/>
</dbReference>
<dbReference type="PIRSF" id="PIRSF029958">
    <property type="entry name" value="Necrosis-inducing_protein"/>
    <property type="match status" value="1"/>
</dbReference>
<dbReference type="Proteomes" id="UP001147733">
    <property type="component" value="Unassembled WGS sequence"/>
</dbReference>
<proteinExistence type="inferred from homology"/>
<sequence length="253" mass="26555">MIFQSAVCLLSVAGLSTAAPREVGSIALSRRGTVGSDDIVGFEQTVPSGTTGEVYLAYQPHLKVVNGCVPFPAVDADGNTNYNVESNNTSAGLDITGASNGDCSSSTGQIYVRGKTSGDYYALVYAWYFPKDEPSSGLGHRHDWEGVIVWLSDSTSTSSDNIVAVCPSAHGGWDCSTDGYTLDGTSPLIKYYSTWPVDHQCGLTDTVGGTQPLIAWESLPSVAQDALGTTDFGDANVPLNDGNMDSNLGKATF</sequence>
<evidence type="ECO:0000256" key="3">
    <source>
        <dbReference type="SAM" id="SignalP"/>
    </source>
</evidence>
<reference evidence="4" key="1">
    <citation type="submission" date="2022-11" db="EMBL/GenBank/DDBJ databases">
        <authorList>
            <person name="Petersen C."/>
        </authorList>
    </citation>
    <scope>NUCLEOTIDE SEQUENCE</scope>
    <source>
        <strain evidence="4">IBT 23319</strain>
    </source>
</reference>